<feature type="compositionally biased region" description="Polar residues" evidence="1">
    <location>
        <begin position="1"/>
        <end position="14"/>
    </location>
</feature>
<protein>
    <submittedName>
        <fullName evidence="4">40-residue YVTN family beta-propeller repeat-containing protein</fullName>
    </submittedName>
    <submittedName>
        <fullName evidence="2">YncE family protein</fullName>
    </submittedName>
</protein>
<evidence type="ECO:0000313" key="3">
    <source>
        <dbReference type="EMBL" id="PTC29255.1"/>
    </source>
</evidence>
<sequence>MNQLIDSPADTSDQLPALYPTRPAPASSTDPTQPDLNPNYFVPALDSDDPVTASSFSSMPFHNLPLYIPGLTQKVVEYDGGINLAALEVNLEKGLLCALLPYLGMAALDFIEVFCNDLVVPVARHIVTQDDVDAARIIPLYINRTRLPDGPADPVFMRLTRVGGGQEETPKLRLKVDTVRPAGINPNPGQSYNANLPAIEVPPDIREYGVTQDAANNGVPFTIPFYPVNDTQSPRTYRAARDRIRLSIGGHIFVYTVTEGEAAGRDPITIILHAGFWATVGSGSHVCEYQIIDEVGNASDGWSPSFVLIVQINDGSEPLLIAAYIDEENPEGVLDHDSLNGADATIRVFVRNHQYAVGDVIRARINGRAQDGTPIITYHDSAPLTSTTVLQISIRLANEVVQALIGGKLQLTYQRIRPGVPDRGSDSSILQVIGTALPGGLLAPHIIEANGGILDPQTLFFNAELYKYPGQGAHDLVTLVMVGTRANGNNFYQEVDEVAGTDNILFFIPNGPDGPIAKLEGGTLRLYCRVTSADGSETRTSPDVTYAVGEPAATLKEVVILQAPGPLYQFDPEKSLGNANIQVSPDPDIQANDTIHLHCEGDTAGGTPAVQDFLVTGAWVGRTIPFTLLRQYIIPNNIMRIYYRRTRDNEPTRFSHEVQMKVGAKLELAPPIVLEATKTGDNTAELNPRHTESPPVVTIRVISDKFPPTADIKLFIIGIPNGIGQPDIAMKPARPEPGTNYVSFTVPNRFVAAYFGGTCTLYYNLLEDGKTTKSEELTLSVSEYTQDELDLLSIPEAQDNRIVKSEGNHVQIDAWAYFAQAQQVFIDLESSTNLALRTGTQVSAAEFIARKTTDLIPAAYVQKLLANDVLEVKARVSMDGTGNKDTAIALKPVSYSIAGQAEIIGTIPVGKGPQLMAITPDSNKLYVTNILSSTTTVINTQTQKVETTLATPGCYGVSVSKDGTRVYISRTSSQVVSQVFIYSTIGNAFLGSFTSYQSHWPEGLLANADNTKVYVSIGQNAFDVYNVEPYNLRKRISIAHRPHTIFADLKREQIYVQTQTIGANYFLRFDPNGDTFLNNTPDLGGKPRAISFHGSRPRACYTTDTTVGFLNTSLNTIAGELTGFAKAYGVACHPTLNLAYVADSLQHTVTVIDTSTDSPKELYKLSEFNAPTDVLASPDGKRVYVINYAAEVISVIRT</sequence>
<dbReference type="InterPro" id="IPR051200">
    <property type="entry name" value="Host-pathogen_enzymatic-act"/>
</dbReference>
<dbReference type="EMBL" id="PYWX01000025">
    <property type="protein sequence ID" value="PTC29255.1"/>
    <property type="molecule type" value="Genomic_DNA"/>
</dbReference>
<evidence type="ECO:0000313" key="4">
    <source>
        <dbReference type="EMBL" id="SEE19886.1"/>
    </source>
</evidence>
<organism evidence="4 5">
    <name type="scientific">Pseudomonas palleroniana</name>
    <dbReference type="NCBI Taxonomy" id="191390"/>
    <lineage>
        <taxon>Bacteria</taxon>
        <taxon>Pseudomonadati</taxon>
        <taxon>Pseudomonadota</taxon>
        <taxon>Gammaproteobacteria</taxon>
        <taxon>Pseudomonadales</taxon>
        <taxon>Pseudomonadaceae</taxon>
        <taxon>Pseudomonas</taxon>
    </lineage>
</organism>
<proteinExistence type="predicted"/>
<feature type="compositionally biased region" description="Polar residues" evidence="1">
    <location>
        <begin position="26"/>
        <end position="36"/>
    </location>
</feature>
<accession>A0A1H5GVZ5</accession>
<dbReference type="RefSeq" id="WP_090366232.1">
    <property type="nucleotide sequence ID" value="NZ_FNUA01000002.1"/>
</dbReference>
<dbReference type="InterPro" id="IPR015943">
    <property type="entry name" value="WD40/YVTN_repeat-like_dom_sf"/>
</dbReference>
<name>A0A1H5GVZ5_9PSED</name>
<dbReference type="PANTHER" id="PTHR47197:SF3">
    <property type="entry name" value="DIHYDRO-HEME D1 DEHYDROGENASE"/>
    <property type="match status" value="1"/>
</dbReference>
<dbReference type="Proteomes" id="UP000240476">
    <property type="component" value="Unassembled WGS sequence"/>
</dbReference>
<dbReference type="Proteomes" id="UP000423257">
    <property type="component" value="Unassembled WGS sequence"/>
</dbReference>
<evidence type="ECO:0000313" key="2">
    <source>
        <dbReference type="EMBL" id="KAB0566201.1"/>
    </source>
</evidence>
<evidence type="ECO:0000313" key="6">
    <source>
        <dbReference type="Proteomes" id="UP000240476"/>
    </source>
</evidence>
<keyword evidence="6" id="KW-1185">Reference proteome</keyword>
<reference evidence="2 7" key="3">
    <citation type="submission" date="2019-09" db="EMBL/GenBank/DDBJ databases">
        <title>Draft genome sequences of 48 bacterial type strains from the CCUG.</title>
        <authorList>
            <person name="Tunovic T."/>
            <person name="Pineiro-Iglesias B."/>
            <person name="Unosson C."/>
            <person name="Inganas E."/>
            <person name="Ohlen M."/>
            <person name="Cardew S."/>
            <person name="Jensie-Markopoulos S."/>
            <person name="Salva-Serra F."/>
            <person name="Jaen-Luchoro D."/>
            <person name="Karlsson R."/>
            <person name="Svensson-Stadler L."/>
            <person name="Chun J."/>
            <person name="Moore E."/>
        </authorList>
    </citation>
    <scope>NUCLEOTIDE SEQUENCE [LARGE SCALE GENOMIC DNA]</scope>
    <source>
        <strain evidence="2 7">CCUG 51524</strain>
    </source>
</reference>
<evidence type="ECO:0000313" key="7">
    <source>
        <dbReference type="Proteomes" id="UP000423257"/>
    </source>
</evidence>
<dbReference type="EMBL" id="FNUA01000002">
    <property type="protein sequence ID" value="SEE19886.1"/>
    <property type="molecule type" value="Genomic_DNA"/>
</dbReference>
<dbReference type="PANTHER" id="PTHR47197">
    <property type="entry name" value="PROTEIN NIRF"/>
    <property type="match status" value="1"/>
</dbReference>
<reference evidence="3 6" key="2">
    <citation type="submission" date="2018-03" db="EMBL/GenBank/DDBJ databases">
        <title>Draft genome sequence of the type strain of Pseudomonas palleroniana LMG 23076, isolated from rice in Cameroon.</title>
        <authorList>
            <person name="Tambong J.T."/>
        </authorList>
    </citation>
    <scope>NUCLEOTIDE SEQUENCE [LARGE SCALE GENOMIC DNA]</scope>
    <source>
        <strain evidence="3 6">LMG 23076</strain>
    </source>
</reference>
<evidence type="ECO:0000313" key="5">
    <source>
        <dbReference type="Proteomes" id="UP000199129"/>
    </source>
</evidence>
<reference evidence="4 5" key="1">
    <citation type="submission" date="2016-10" db="EMBL/GenBank/DDBJ databases">
        <authorList>
            <person name="de Groot N.N."/>
        </authorList>
    </citation>
    <scope>NUCLEOTIDE SEQUENCE [LARGE SCALE GENOMIC DNA]</scope>
    <source>
        <strain evidence="4 5">BS3265</strain>
    </source>
</reference>
<evidence type="ECO:0000256" key="1">
    <source>
        <dbReference type="SAM" id="MobiDB-lite"/>
    </source>
</evidence>
<gene>
    <name evidence="3" type="ORF">C9383_07645</name>
    <name evidence="2" type="ORF">F7R03_14785</name>
    <name evidence="4" type="ORF">SAMN04490198_0795</name>
</gene>
<dbReference type="AlphaFoldDB" id="A0A1H5GVZ5"/>
<feature type="region of interest" description="Disordered" evidence="1">
    <location>
        <begin position="1"/>
        <end position="38"/>
    </location>
</feature>
<dbReference type="Gene3D" id="2.130.10.10">
    <property type="entry name" value="YVTN repeat-like/Quinoprotein amine dehydrogenase"/>
    <property type="match status" value="2"/>
</dbReference>
<dbReference type="SUPFAM" id="SSF69322">
    <property type="entry name" value="Tricorn protease domain 2"/>
    <property type="match status" value="1"/>
</dbReference>
<dbReference type="Proteomes" id="UP000199129">
    <property type="component" value="Unassembled WGS sequence"/>
</dbReference>
<dbReference type="EMBL" id="VZPQ01000008">
    <property type="protein sequence ID" value="KAB0566201.1"/>
    <property type="molecule type" value="Genomic_DNA"/>
</dbReference>